<dbReference type="Proteomes" id="UP000320095">
    <property type="component" value="Unassembled WGS sequence"/>
</dbReference>
<dbReference type="EMBL" id="RCZG01000004">
    <property type="protein sequence ID" value="TPG34255.1"/>
    <property type="molecule type" value="Genomic_DNA"/>
</dbReference>
<feature type="region of interest" description="Disordered" evidence="1">
    <location>
        <begin position="211"/>
        <end position="243"/>
    </location>
</feature>
<keyword evidence="2" id="KW-0812">Transmembrane</keyword>
<evidence type="ECO:0000313" key="3">
    <source>
        <dbReference type="EMBL" id="TPG34255.1"/>
    </source>
</evidence>
<feature type="transmembrane region" description="Helical" evidence="2">
    <location>
        <begin position="155"/>
        <end position="172"/>
    </location>
</feature>
<keyword evidence="2" id="KW-0472">Membrane</keyword>
<comment type="caution">
    <text evidence="3">The sequence shown here is derived from an EMBL/GenBank/DDBJ whole genome shotgun (WGS) entry which is preliminary data.</text>
</comment>
<protein>
    <submittedName>
        <fullName evidence="3">Uncharacterized protein</fullName>
    </submittedName>
</protein>
<dbReference type="AlphaFoldDB" id="A0A502E988"/>
<evidence type="ECO:0000256" key="1">
    <source>
        <dbReference type="SAM" id="MobiDB-lite"/>
    </source>
</evidence>
<organism evidence="3 4">
    <name type="scientific">Mycolicibacterium hodleri</name>
    <dbReference type="NCBI Taxonomy" id="49897"/>
    <lineage>
        <taxon>Bacteria</taxon>
        <taxon>Bacillati</taxon>
        <taxon>Actinomycetota</taxon>
        <taxon>Actinomycetes</taxon>
        <taxon>Mycobacteriales</taxon>
        <taxon>Mycobacteriaceae</taxon>
        <taxon>Mycolicibacterium</taxon>
    </lineage>
</organism>
<feature type="transmembrane region" description="Helical" evidence="2">
    <location>
        <begin position="125"/>
        <end position="148"/>
    </location>
</feature>
<evidence type="ECO:0000313" key="4">
    <source>
        <dbReference type="Proteomes" id="UP000320095"/>
    </source>
</evidence>
<reference evidence="3 4" key="1">
    <citation type="journal article" date="2019" name="Environ. Microbiol.">
        <title>Species interactions and distinct microbial communities in high Arctic permafrost affected cryosols are associated with the CH4 and CO2 gas fluxes.</title>
        <authorList>
            <person name="Altshuler I."/>
            <person name="Hamel J."/>
            <person name="Turney S."/>
            <person name="Magnuson E."/>
            <person name="Levesque R."/>
            <person name="Greer C."/>
            <person name="Whyte L.G."/>
        </authorList>
    </citation>
    <scope>NUCLEOTIDE SEQUENCE [LARGE SCALE GENOMIC DNA]</scope>
    <source>
        <strain evidence="3 4">S5.20</strain>
    </source>
</reference>
<keyword evidence="4" id="KW-1185">Reference proteome</keyword>
<name>A0A502E988_9MYCO</name>
<gene>
    <name evidence="3" type="ORF">EAH80_11735</name>
</gene>
<feature type="transmembrane region" description="Helical" evidence="2">
    <location>
        <begin position="187"/>
        <end position="209"/>
    </location>
</feature>
<evidence type="ECO:0000256" key="2">
    <source>
        <dbReference type="SAM" id="Phobius"/>
    </source>
</evidence>
<keyword evidence="2" id="KW-1133">Transmembrane helix</keyword>
<accession>A0A502E988</accession>
<proteinExistence type="predicted"/>
<sequence length="243" mass="25633">MVGVYTALALCAFFAVQRIKTELGILTRTDVVESYYPTVVQFFYPILARFDALQANVDAVGAGPYSYLSLGEVITHLLQAMLPQQILGEKGQLAGAAWGSILRPQAGGPAQAGANLAEGPIAEGWVLAGWAGTVLEILFLAFAIILVARLFQGRTVFAVAFAVSMTVQPLLFERGMLGIAEGMGKSLQLAAIGSLVLMLLGASAHGHTLSSKMASHRKSSPKPPYKNPLRTPPNGGHQDSGIS</sequence>